<evidence type="ECO:0000256" key="10">
    <source>
        <dbReference type="SAM" id="MobiDB-lite"/>
    </source>
</evidence>
<name>A0A814CRS3_9BILA</name>
<dbReference type="SUPFAM" id="SSF90229">
    <property type="entry name" value="CCCH zinc finger"/>
    <property type="match status" value="1"/>
</dbReference>
<evidence type="ECO:0000256" key="2">
    <source>
        <dbReference type="ARBA" id="ARBA00022723"/>
    </source>
</evidence>
<dbReference type="GO" id="GO:0008270">
    <property type="term" value="F:zinc ion binding"/>
    <property type="evidence" value="ECO:0007669"/>
    <property type="project" value="UniProtKB-KW"/>
</dbReference>
<evidence type="ECO:0000256" key="6">
    <source>
        <dbReference type="ARBA" id="ARBA00037262"/>
    </source>
</evidence>
<dbReference type="Pfam" id="PF18044">
    <property type="entry name" value="zf-CCCH_4"/>
    <property type="match status" value="1"/>
</dbReference>
<evidence type="ECO:0000256" key="3">
    <source>
        <dbReference type="ARBA" id="ARBA00022771"/>
    </source>
</evidence>
<dbReference type="InterPro" id="IPR000571">
    <property type="entry name" value="Znf_CCCH"/>
</dbReference>
<dbReference type="PROSITE" id="PS50103">
    <property type="entry name" value="ZF_C3H1"/>
    <property type="match status" value="1"/>
</dbReference>
<keyword evidence="13" id="KW-1185">Reference proteome</keyword>
<keyword evidence="4 9" id="KW-0862">Zinc</keyword>
<feature type="region of interest" description="Disordered" evidence="10">
    <location>
        <begin position="265"/>
        <end position="286"/>
    </location>
</feature>
<evidence type="ECO:0000259" key="11">
    <source>
        <dbReference type="PROSITE" id="PS50103"/>
    </source>
</evidence>
<comment type="function">
    <text evidence="6">Required for the export of mRNAs containing poly(A) tails from the nucleus into the cytoplasm.</text>
</comment>
<feature type="domain" description="C3H1-type" evidence="11">
    <location>
        <begin position="1"/>
        <end position="25"/>
    </location>
</feature>
<dbReference type="EMBL" id="CAJNOC010002632">
    <property type="protein sequence ID" value="CAF0943931.1"/>
    <property type="molecule type" value="Genomic_DNA"/>
</dbReference>
<dbReference type="InterPro" id="IPR036855">
    <property type="entry name" value="Znf_CCCH_sf"/>
</dbReference>
<evidence type="ECO:0000256" key="4">
    <source>
        <dbReference type="ARBA" id="ARBA00022833"/>
    </source>
</evidence>
<keyword evidence="3 9" id="KW-0863">Zinc-finger</keyword>
<evidence type="ECO:0000313" key="12">
    <source>
        <dbReference type="EMBL" id="CAF0943931.1"/>
    </source>
</evidence>
<sequence>MTVCRYYLQGNCRFGNKCHYEHPRGEQNYSNQQYRQDYRPQQQQQQQQQKQYQSQFRYQSQPQARKYDQEYSTPKSPDGAVDTHNFSDAEFLDYISNELSEWVNSSAWKLSCYSYTKMAPCIPILEDYSPEEVRFSLYEAKKNNTYTQTYNEYLSRLDQTINTIKQMINPNPQIREYLIKYFHESEQIIKNKNSGETVKKPENPFMKIVQAKQEQQQQQTKEQFQTDFFNKPIQQSTQQPNQFFGSFNQPQLHQAPPQQNLFAQIAQQQQPKQGSMFSDGFGQQQPKSPLFNLTTQHNNFQQLVQQPTQTNFFSQIVNMNPVQAPQKENTFFGKNIPISQQESKKIDMFYSSVNDLTKQELEEFKANQFTLGRIPNVPPAREFC</sequence>
<dbReference type="Gene3D" id="4.10.1000.10">
    <property type="entry name" value="Zinc finger, CCCH-type"/>
    <property type="match status" value="1"/>
</dbReference>
<organism evidence="12 13">
    <name type="scientific">Brachionus calyciflorus</name>
    <dbReference type="NCBI Taxonomy" id="104777"/>
    <lineage>
        <taxon>Eukaryota</taxon>
        <taxon>Metazoa</taxon>
        <taxon>Spiralia</taxon>
        <taxon>Gnathifera</taxon>
        <taxon>Rotifera</taxon>
        <taxon>Eurotatoria</taxon>
        <taxon>Monogononta</taxon>
        <taxon>Pseudotrocha</taxon>
        <taxon>Ploima</taxon>
        <taxon>Brachionidae</taxon>
        <taxon>Brachionus</taxon>
    </lineage>
</organism>
<gene>
    <name evidence="12" type="ORF">OXX778_LOCUS13577</name>
</gene>
<dbReference type="PANTHER" id="PTHR46527:SF1">
    <property type="entry name" value="NUCLEOPORIN NUP42"/>
    <property type="match status" value="1"/>
</dbReference>
<dbReference type="GO" id="GO:0031965">
    <property type="term" value="C:nuclear membrane"/>
    <property type="evidence" value="ECO:0007669"/>
    <property type="project" value="UniProtKB-SubCell"/>
</dbReference>
<evidence type="ECO:0000256" key="9">
    <source>
        <dbReference type="PROSITE-ProRule" id="PRU00723"/>
    </source>
</evidence>
<feature type="region of interest" description="Disordered" evidence="10">
    <location>
        <begin position="33"/>
        <end position="82"/>
    </location>
</feature>
<evidence type="ECO:0000313" key="13">
    <source>
        <dbReference type="Proteomes" id="UP000663879"/>
    </source>
</evidence>
<dbReference type="AlphaFoldDB" id="A0A814CRS3"/>
<evidence type="ECO:0000256" key="8">
    <source>
        <dbReference type="ARBA" id="ARBA00042384"/>
    </source>
</evidence>
<protein>
    <recommendedName>
        <fullName evidence="7">Nucleoporin NUP42</fullName>
    </recommendedName>
    <alternativeName>
        <fullName evidence="8">Nucleoporin-like protein 2</fullName>
    </alternativeName>
</protein>
<dbReference type="PANTHER" id="PTHR46527">
    <property type="entry name" value="NUCLEOPORIN-LIKE PROTEIN 2"/>
    <property type="match status" value="1"/>
</dbReference>
<keyword evidence="2 9" id="KW-0479">Metal-binding</keyword>
<feature type="compositionally biased region" description="Low complexity" evidence="10">
    <location>
        <begin position="33"/>
        <end position="63"/>
    </location>
</feature>
<proteinExistence type="predicted"/>
<accession>A0A814CRS3</accession>
<feature type="zinc finger region" description="C3H1-type" evidence="9">
    <location>
        <begin position="1"/>
        <end position="25"/>
    </location>
</feature>
<evidence type="ECO:0000256" key="1">
    <source>
        <dbReference type="ARBA" id="ARBA00004335"/>
    </source>
</evidence>
<dbReference type="SMART" id="SM00356">
    <property type="entry name" value="ZnF_C3H1"/>
    <property type="match status" value="1"/>
</dbReference>
<reference evidence="12" key="1">
    <citation type="submission" date="2021-02" db="EMBL/GenBank/DDBJ databases">
        <authorList>
            <person name="Nowell W R."/>
        </authorList>
    </citation>
    <scope>NUCLEOTIDE SEQUENCE</scope>
    <source>
        <strain evidence="12">Ploen Becks lab</strain>
    </source>
</reference>
<evidence type="ECO:0000256" key="7">
    <source>
        <dbReference type="ARBA" id="ARBA00039886"/>
    </source>
</evidence>
<dbReference type="OrthoDB" id="20729at2759"/>
<dbReference type="InterPro" id="IPR041367">
    <property type="entry name" value="Znf-CCCH_4"/>
</dbReference>
<comment type="subcellular location">
    <subcellularLocation>
        <location evidence="1">Nucleus membrane</location>
        <topology evidence="1">Peripheral membrane protein</topology>
        <orientation evidence="1">Cytoplasmic side</orientation>
    </subcellularLocation>
</comment>
<evidence type="ECO:0000256" key="5">
    <source>
        <dbReference type="ARBA" id="ARBA00023242"/>
    </source>
</evidence>
<comment type="caution">
    <text evidence="12">The sequence shown here is derived from an EMBL/GenBank/DDBJ whole genome shotgun (WGS) entry which is preliminary data.</text>
</comment>
<keyword evidence="5" id="KW-0539">Nucleus</keyword>
<dbReference type="Proteomes" id="UP000663879">
    <property type="component" value="Unassembled WGS sequence"/>
</dbReference>
<dbReference type="InterPro" id="IPR051767">
    <property type="entry name" value="Nucleoporin_NUP42"/>
</dbReference>